<evidence type="ECO:0000313" key="15">
    <source>
        <dbReference type="Proteomes" id="UP001231518"/>
    </source>
</evidence>
<dbReference type="InterPro" id="IPR050344">
    <property type="entry name" value="Peptidase_M1_aminopeptidases"/>
</dbReference>
<reference evidence="14" key="1">
    <citation type="submission" date="2023-03" db="EMBL/GenBank/DDBJ databases">
        <title>Chromosome-level genomes of two armyworms, Mythimna separata and Mythimna loreyi, provide insights into the biosynthesis and reception of sex pheromones.</title>
        <authorList>
            <person name="Zhao H."/>
        </authorList>
    </citation>
    <scope>NUCLEOTIDE SEQUENCE</scope>
    <source>
        <strain evidence="14">BeijingLab</strain>
        <tissue evidence="14">Pupa</tissue>
    </source>
</reference>
<keyword evidence="12" id="KW-0325">Glycoprotein</keyword>
<dbReference type="GO" id="GO:0005615">
    <property type="term" value="C:extracellular space"/>
    <property type="evidence" value="ECO:0007669"/>
    <property type="project" value="TreeGrafter"/>
</dbReference>
<dbReference type="GO" id="GO:0005737">
    <property type="term" value="C:cytoplasm"/>
    <property type="evidence" value="ECO:0007669"/>
    <property type="project" value="TreeGrafter"/>
</dbReference>
<keyword evidence="11" id="KW-1015">Disulfide bond</keyword>
<keyword evidence="10" id="KW-0472">Membrane</keyword>
<evidence type="ECO:0000256" key="5">
    <source>
        <dbReference type="ARBA" id="ARBA00022670"/>
    </source>
</evidence>
<dbReference type="GO" id="GO:0006508">
    <property type="term" value="P:proteolysis"/>
    <property type="evidence" value="ECO:0007669"/>
    <property type="project" value="UniProtKB-KW"/>
</dbReference>
<organism evidence="14 15">
    <name type="scientific">Mythimna separata</name>
    <name type="common">Oriental armyworm</name>
    <name type="synonym">Pseudaletia separata</name>
    <dbReference type="NCBI Taxonomy" id="271217"/>
    <lineage>
        <taxon>Eukaryota</taxon>
        <taxon>Metazoa</taxon>
        <taxon>Ecdysozoa</taxon>
        <taxon>Arthropoda</taxon>
        <taxon>Hexapoda</taxon>
        <taxon>Insecta</taxon>
        <taxon>Pterygota</taxon>
        <taxon>Neoptera</taxon>
        <taxon>Endopterygota</taxon>
        <taxon>Lepidoptera</taxon>
        <taxon>Glossata</taxon>
        <taxon>Ditrysia</taxon>
        <taxon>Noctuoidea</taxon>
        <taxon>Noctuidae</taxon>
        <taxon>Noctuinae</taxon>
        <taxon>Hadenini</taxon>
        <taxon>Mythimna</taxon>
    </lineage>
</organism>
<evidence type="ECO:0000256" key="7">
    <source>
        <dbReference type="ARBA" id="ARBA00022801"/>
    </source>
</evidence>
<sequence>MGDYTQIPVMGRVQLLSDAFALAWTNHLDYNTALSAQVIQLAAADERAEDGRLHADLRHGQGAAAVRRLRAGLDQPSGLQYCAQVIQLAAADERAEDGRLHADPRHGQGAAAVRRLRAGLDQPSGLQYCAQVIQLAAADERAEDGRLHADPRHGQGAAAVRRLRAGLDQPSGLQYCAQVIQLAAADERAEDGRLHADPRHGQGAAAVRRLRAGLDQPSGLQYCAQLLTSALKTGDYTQIPVMGRVQLLSDAFALAWTNHLDYNTALSLASYLQREKDYLPLSTGLKALSKIENVLKRSPDYGAFQKFVRKLIGETYERAGGLATKRIVNGKDLNSVKMQVTTSAWACRMKVPGCEENAMQLFQQWMDTENPDENNPIPLDLRRTVYCVGVSRGSVLHWRFALAREQRANVAAARDALLQALTCTKEVWILAQYLEWTITEGSEVRRQDAGAVIANIVRSPVGYYVAKDFIYERIHDIYNAFKGQGRRVGHIIKILLDQFTTQTELDNFLTWREKNAMYLAESKLSVEQAVEKARVNIDWIARNRRAVVDKLREFSTESSEEDRALRLSLTHDAASTASLHVALALLTLTPLYIV</sequence>
<keyword evidence="9" id="KW-0482">Metalloprotease</keyword>
<keyword evidence="4" id="KW-1003">Cell membrane</keyword>
<dbReference type="Gene3D" id="1.25.50.20">
    <property type="match status" value="1"/>
</dbReference>
<evidence type="ECO:0000256" key="11">
    <source>
        <dbReference type="ARBA" id="ARBA00023157"/>
    </source>
</evidence>
<comment type="subcellular location">
    <subcellularLocation>
        <location evidence="2">Cell membrane</location>
    </subcellularLocation>
</comment>
<dbReference type="AlphaFoldDB" id="A0AAD7YIE4"/>
<dbReference type="EMBL" id="JARGEI010000018">
    <property type="protein sequence ID" value="KAJ8715808.1"/>
    <property type="molecule type" value="Genomic_DNA"/>
</dbReference>
<dbReference type="GO" id="GO:0042277">
    <property type="term" value="F:peptide binding"/>
    <property type="evidence" value="ECO:0007669"/>
    <property type="project" value="TreeGrafter"/>
</dbReference>
<dbReference type="Gene3D" id="1.10.3480.20">
    <property type="match status" value="1"/>
</dbReference>
<keyword evidence="5" id="KW-0645">Protease</keyword>
<dbReference type="GO" id="GO:0043171">
    <property type="term" value="P:peptide catabolic process"/>
    <property type="evidence" value="ECO:0007669"/>
    <property type="project" value="TreeGrafter"/>
</dbReference>
<keyword evidence="7" id="KW-0378">Hydrolase</keyword>
<evidence type="ECO:0000256" key="2">
    <source>
        <dbReference type="ARBA" id="ARBA00004236"/>
    </source>
</evidence>
<evidence type="ECO:0000313" key="14">
    <source>
        <dbReference type="EMBL" id="KAJ8715808.1"/>
    </source>
</evidence>
<keyword evidence="6" id="KW-0479">Metal-binding</keyword>
<comment type="caution">
    <text evidence="14">The sequence shown here is derived from an EMBL/GenBank/DDBJ whole genome shotgun (WGS) entry which is preliminary data.</text>
</comment>
<evidence type="ECO:0000256" key="9">
    <source>
        <dbReference type="ARBA" id="ARBA00023049"/>
    </source>
</evidence>
<gene>
    <name evidence="14" type="ORF">PYW07_010290</name>
</gene>
<dbReference type="PANTHER" id="PTHR11533">
    <property type="entry name" value="PROTEASE M1 ZINC METALLOPROTEASE"/>
    <property type="match status" value="1"/>
</dbReference>
<dbReference type="GO" id="GO:0005886">
    <property type="term" value="C:plasma membrane"/>
    <property type="evidence" value="ECO:0007669"/>
    <property type="project" value="UniProtKB-SubCell"/>
</dbReference>
<keyword evidence="15" id="KW-1185">Reference proteome</keyword>
<dbReference type="Pfam" id="PF11838">
    <property type="entry name" value="ERAP1_C"/>
    <property type="match status" value="1"/>
</dbReference>
<evidence type="ECO:0000259" key="13">
    <source>
        <dbReference type="Pfam" id="PF11838"/>
    </source>
</evidence>
<keyword evidence="8" id="KW-0862">Zinc</keyword>
<dbReference type="Proteomes" id="UP001231518">
    <property type="component" value="Chromosome 24"/>
</dbReference>
<name>A0AAD7YIE4_MYTSE</name>
<evidence type="ECO:0000256" key="10">
    <source>
        <dbReference type="ARBA" id="ARBA00023136"/>
    </source>
</evidence>
<evidence type="ECO:0000256" key="3">
    <source>
        <dbReference type="ARBA" id="ARBA00010136"/>
    </source>
</evidence>
<dbReference type="PANTHER" id="PTHR11533:SF253">
    <property type="entry name" value="AMINOPEPTIDASE-RELATED"/>
    <property type="match status" value="1"/>
</dbReference>
<feature type="domain" description="ERAP1-like C-terminal" evidence="13">
    <location>
        <begin position="224"/>
        <end position="534"/>
    </location>
</feature>
<evidence type="ECO:0000256" key="1">
    <source>
        <dbReference type="ARBA" id="ARBA00001947"/>
    </source>
</evidence>
<dbReference type="GO" id="GO:0070006">
    <property type="term" value="F:metalloaminopeptidase activity"/>
    <property type="evidence" value="ECO:0007669"/>
    <property type="project" value="TreeGrafter"/>
</dbReference>
<proteinExistence type="inferred from homology"/>
<evidence type="ECO:0000256" key="4">
    <source>
        <dbReference type="ARBA" id="ARBA00022475"/>
    </source>
</evidence>
<comment type="cofactor">
    <cofactor evidence="1">
        <name>Zn(2+)</name>
        <dbReference type="ChEBI" id="CHEBI:29105"/>
    </cofactor>
</comment>
<comment type="similarity">
    <text evidence="3">Belongs to the peptidase M1 family.</text>
</comment>
<dbReference type="InterPro" id="IPR024571">
    <property type="entry name" value="ERAP1-like_C_dom"/>
</dbReference>
<accession>A0AAD7YIE4</accession>
<evidence type="ECO:0000256" key="12">
    <source>
        <dbReference type="ARBA" id="ARBA00023180"/>
    </source>
</evidence>
<dbReference type="GO" id="GO:0008270">
    <property type="term" value="F:zinc ion binding"/>
    <property type="evidence" value="ECO:0007669"/>
    <property type="project" value="TreeGrafter"/>
</dbReference>
<evidence type="ECO:0000256" key="6">
    <source>
        <dbReference type="ARBA" id="ARBA00022723"/>
    </source>
</evidence>
<dbReference type="FunFam" id="1.25.50.20:FF:000001">
    <property type="entry name" value="Aminopeptidase"/>
    <property type="match status" value="1"/>
</dbReference>
<protein>
    <recommendedName>
        <fullName evidence="13">ERAP1-like C-terminal domain-containing protein</fullName>
    </recommendedName>
</protein>
<evidence type="ECO:0000256" key="8">
    <source>
        <dbReference type="ARBA" id="ARBA00022833"/>
    </source>
</evidence>